<name>A0A5B8RZ11_9BURK</name>
<comment type="subcellular location">
    <subcellularLocation>
        <location evidence="1">Membrane</location>
        <topology evidence="1">Single-pass membrane protein</topology>
    </subcellularLocation>
</comment>
<keyword evidence="2" id="KW-0812">Transmembrane</keyword>
<evidence type="ECO:0000256" key="2">
    <source>
        <dbReference type="ARBA" id="ARBA00022692"/>
    </source>
</evidence>
<gene>
    <name evidence="6" type="ORF">FOZ74_02470</name>
</gene>
<keyword evidence="3" id="KW-1133">Transmembrane helix</keyword>
<evidence type="ECO:0000313" key="6">
    <source>
        <dbReference type="EMBL" id="QEA14433.1"/>
    </source>
</evidence>
<protein>
    <submittedName>
        <fullName evidence="6">DUF490 domain-containing protein</fullName>
    </submittedName>
</protein>
<dbReference type="PANTHER" id="PTHR36985:SF1">
    <property type="entry name" value="TRANSLOCATION AND ASSEMBLY MODULE SUBUNIT TAMB"/>
    <property type="match status" value="1"/>
</dbReference>
<proteinExistence type="predicted"/>
<sequence length="1277" mass="134362">MLARALVTLVLLLITALAALWGWAGSEGSLASVLRLATRELPAPMQLDARDVHGTLLHGGQIGQLDFSQPGLALQLQGLRIAWQPLALLHGELRVTELHAHRVALTPLQQPEPAAEETEPLQQLVLPLHVSTPLSADEIVWNAPSGGPPPTLAALRGHYDWDGRLHQLRIDQLRFADGDYRLQATLQGAAPMQLEAALQAGLQARLAPDGAPVTASARVQAAGPLAGHDARLVLDARLKGEDGNPLRARASATVLPWATQPLHEASAQLQALNLALLWPAAPQTELTGRLSLHPQEQPAQAGWALQADLTNAFSGPWDAGRLPLSALQASARLDGSLLELDSARVEVGSGRIEVQQARYGLASGALQGRLSVHELKPALLHRQLEAAPVNGEISASGSLQDGLDLQASLRGAAAHQRDRWQFEQLQLKARWQGETIHISTLTLAALQAKVQASGLSLDLAARAGSGRVGASVPGASLQLQGELAPRRGKGQVELALQNAQALQGWLGALPLPLPLPPELTQAEIKGQGRLQAQWQGGWQTLLDAAQGKSAAEAPAVQATLQVPQLDYRPAAGAPLALRKLQARLEGTPANMALSLDASASQGRDEALLSAGVHLRGSAAVLGQGHWQAHLAELSLQARQGRRPGPWRLQLQSPATLVLRTQAGLQIDASALDARLEGPQAGAALLQAEALHLALPAAGAAPQALRLNTRGSLRDLPLAWANALDAEPTPLLQRLGLGGDLVLGADWDVQMGEALQASVTLRRSGGDLHLPIDGQSTAAGLRQLQLQMLADGRELKLDAAWDSERAGQASAQASVPLQRVGGAWQIAQDAPLSGRAHAALPDVGVWSMFAPPGWRVQGSLGADVRLAGSLGMPQLSGTLGADDFAVRSVLDGIDLRDGRVRASLQGEQLQITELFVRGGSGSGARILGPSGNLTRAPGDGGSLRGSGLITWQGPQVRMDMNAEADALQLLVRADRQLSLSGKLHAQLQDGQLVLSGRLRTDRASILLPDDSAPRLGEDVVVHGGDAPSAQDAEDARVQAANAPAMDIELDLGDDFAVQGRGLTTRLKGRLKITSDGKSGPMPRVLGEIRTEQGRYRAWGQMLDVETGLLRFSGAADNPQLDILALRPQISERVGVQVSGSALAPRARLYSDPEMPDAEKLSWLVLGRSAAAGGAEAALMQQAALALLSGGGDPAGGMAQRLGLDEIGFRGPDGANGLNGAALTLGKRLSRRLYVTYEHSLAGAMGTLYIFLDLSRSLTLRGQTGAQSALDLIYTLRYD</sequence>
<evidence type="ECO:0000256" key="3">
    <source>
        <dbReference type="ARBA" id="ARBA00022989"/>
    </source>
</evidence>
<dbReference type="InterPro" id="IPR007452">
    <property type="entry name" value="TamB_C"/>
</dbReference>
<dbReference type="Proteomes" id="UP000321199">
    <property type="component" value="Chromosome"/>
</dbReference>
<dbReference type="GO" id="GO:0005886">
    <property type="term" value="C:plasma membrane"/>
    <property type="evidence" value="ECO:0007669"/>
    <property type="project" value="InterPro"/>
</dbReference>
<dbReference type="GO" id="GO:0009306">
    <property type="term" value="P:protein secretion"/>
    <property type="evidence" value="ECO:0007669"/>
    <property type="project" value="InterPro"/>
</dbReference>
<keyword evidence="4" id="KW-0472">Membrane</keyword>
<dbReference type="Pfam" id="PF04357">
    <property type="entry name" value="TamB"/>
    <property type="match status" value="1"/>
</dbReference>
<evidence type="ECO:0000256" key="4">
    <source>
        <dbReference type="ARBA" id="ARBA00023136"/>
    </source>
</evidence>
<organism evidence="6 7">
    <name type="scientific">Comamonas flocculans</name>
    <dbReference type="NCBI Taxonomy" id="2597701"/>
    <lineage>
        <taxon>Bacteria</taxon>
        <taxon>Pseudomonadati</taxon>
        <taxon>Pseudomonadota</taxon>
        <taxon>Betaproteobacteria</taxon>
        <taxon>Burkholderiales</taxon>
        <taxon>Comamonadaceae</taxon>
        <taxon>Comamonas</taxon>
    </lineage>
</organism>
<keyword evidence="7" id="KW-1185">Reference proteome</keyword>
<reference evidence="6 7" key="1">
    <citation type="submission" date="2019-07" db="EMBL/GenBank/DDBJ databases">
        <title>Complete genome sequence of Comamonas sp. NLF 7-7 isolated from livestock.</title>
        <authorList>
            <person name="Kim D.H."/>
            <person name="Kim J.G."/>
        </authorList>
    </citation>
    <scope>NUCLEOTIDE SEQUENCE [LARGE SCALE GENOMIC DNA]</scope>
    <source>
        <strain evidence="6 7">NLF 7-7</strain>
    </source>
</reference>
<dbReference type="OrthoDB" id="5288149at2"/>
<feature type="domain" description="Translocation and assembly module TamB C-terminal" evidence="5">
    <location>
        <begin position="932"/>
        <end position="1276"/>
    </location>
</feature>
<dbReference type="EMBL" id="CP042344">
    <property type="protein sequence ID" value="QEA14433.1"/>
    <property type="molecule type" value="Genomic_DNA"/>
</dbReference>
<dbReference type="GO" id="GO:0097347">
    <property type="term" value="C:TAM protein secretion complex"/>
    <property type="evidence" value="ECO:0007669"/>
    <property type="project" value="TreeGrafter"/>
</dbReference>
<evidence type="ECO:0000259" key="5">
    <source>
        <dbReference type="Pfam" id="PF04357"/>
    </source>
</evidence>
<dbReference type="PANTHER" id="PTHR36985">
    <property type="entry name" value="TRANSLOCATION AND ASSEMBLY MODULE SUBUNIT TAMB"/>
    <property type="match status" value="1"/>
</dbReference>
<evidence type="ECO:0000313" key="7">
    <source>
        <dbReference type="Proteomes" id="UP000321199"/>
    </source>
</evidence>
<dbReference type="AlphaFoldDB" id="A0A5B8RZ11"/>
<evidence type="ECO:0000256" key="1">
    <source>
        <dbReference type="ARBA" id="ARBA00004167"/>
    </source>
</evidence>
<dbReference type="KEGG" id="cof:FOZ74_02470"/>
<accession>A0A5B8RZ11</accession>